<evidence type="ECO:0000256" key="1">
    <source>
        <dbReference type="SAM" id="MobiDB-lite"/>
    </source>
</evidence>
<keyword evidence="3" id="KW-1185">Reference proteome</keyword>
<dbReference type="Proteomes" id="UP000199161">
    <property type="component" value="Unassembled WGS sequence"/>
</dbReference>
<dbReference type="OrthoDB" id="170269at2157"/>
<feature type="compositionally biased region" description="Low complexity" evidence="1">
    <location>
        <begin position="71"/>
        <end position="89"/>
    </location>
</feature>
<gene>
    <name evidence="2" type="ORF">SAMN05444422_11177</name>
</gene>
<dbReference type="RefSeq" id="WP_089789485.1">
    <property type="nucleotide sequence ID" value="NZ_FOKW01000011.1"/>
</dbReference>
<proteinExistence type="predicted"/>
<evidence type="ECO:0000313" key="3">
    <source>
        <dbReference type="Proteomes" id="UP000199161"/>
    </source>
</evidence>
<sequence length="95" mass="9414">MKRALTITLTIALMASVLAMGFAGTAAASHEDSGTADVLAGVDGGDSIAVSIAFADATTNQVQNVEQNNVADVNQSATSGDVTGVSVTVDGDDLD</sequence>
<evidence type="ECO:0000313" key="2">
    <source>
        <dbReference type="EMBL" id="SFC59204.1"/>
    </source>
</evidence>
<name>A0A1I1KDZ5_NATHA</name>
<protein>
    <submittedName>
        <fullName evidence="2">Uncharacterized protein</fullName>
    </submittedName>
</protein>
<dbReference type="AlphaFoldDB" id="A0A1I1KDZ5"/>
<reference evidence="3" key="1">
    <citation type="submission" date="2016-10" db="EMBL/GenBank/DDBJ databases">
        <authorList>
            <person name="Varghese N."/>
            <person name="Submissions S."/>
        </authorList>
    </citation>
    <scope>NUCLEOTIDE SEQUENCE [LARGE SCALE GENOMIC DNA]</scope>
    <source>
        <strain evidence="3">DSM 13078</strain>
    </source>
</reference>
<dbReference type="EMBL" id="FOKW01000011">
    <property type="protein sequence ID" value="SFC59204.1"/>
    <property type="molecule type" value="Genomic_DNA"/>
</dbReference>
<accession>A0A1I1KDZ5</accession>
<feature type="region of interest" description="Disordered" evidence="1">
    <location>
        <begin position="71"/>
        <end position="95"/>
    </location>
</feature>
<organism evidence="2 3">
    <name type="scientific">Natronobacterium haloterrestre</name>
    <name type="common">Halobiforma haloterrestris</name>
    <dbReference type="NCBI Taxonomy" id="148448"/>
    <lineage>
        <taxon>Archaea</taxon>
        <taxon>Methanobacteriati</taxon>
        <taxon>Methanobacteriota</taxon>
        <taxon>Stenosarchaea group</taxon>
        <taxon>Halobacteria</taxon>
        <taxon>Halobacteriales</taxon>
        <taxon>Natrialbaceae</taxon>
        <taxon>Natronobacterium</taxon>
    </lineage>
</organism>